<feature type="domain" description="Tyr recombinase" evidence="6">
    <location>
        <begin position="214"/>
        <end position="399"/>
    </location>
</feature>
<dbReference type="InterPro" id="IPR050090">
    <property type="entry name" value="Tyrosine_recombinase_XerCD"/>
</dbReference>
<keyword evidence="3 5" id="KW-0238">DNA-binding</keyword>
<evidence type="ECO:0000259" key="6">
    <source>
        <dbReference type="PROSITE" id="PS51898"/>
    </source>
</evidence>
<keyword evidence="9" id="KW-1185">Reference proteome</keyword>
<sequence>MTTIKVKFRPSTVTNQEGTLYYQVIHHRIVRWISSGYHLFLQEWNEKEGSVILPKDQAHEDRRIHLQLVQSRVDGELRQMREMIRQKEESCVPYTLDDLIETFRQLPPVQTVFSFIQTQIEKKSQMKRIGTTKTYTDALCRFREFREGEDLDFESMTADLMERYEAWLVDRGLKRNSIAYYLRTLRTLYNRAVEAGLTDDRDIFRHVHISYGKTTKRAISISDIRAIERIDLREDSPLAFARDLFMFSFYMRGMPFVDMAFLRKDDLKRGLVTYCRKKTNQSLTIAWEKPMQDIVDRYAGQTQNTQFMLPILKQDDDTAYHRYRQVEQTVNRNLKEIGDRIGLRIPLTTYVARHSWASIARNLDVSIAVISEGMGHNSYRTTQIYLNSIDTSQINRANRKIIRSVRRKC</sequence>
<keyword evidence="2" id="KW-0229">DNA integration</keyword>
<comment type="caution">
    <text evidence="8">The sequence shown here is derived from an EMBL/GenBank/DDBJ whole genome shotgun (WGS) entry which is preliminary data.</text>
</comment>
<evidence type="ECO:0000313" key="8">
    <source>
        <dbReference type="EMBL" id="MCO6025950.1"/>
    </source>
</evidence>
<dbReference type="InterPro" id="IPR025269">
    <property type="entry name" value="SAM-like_dom"/>
</dbReference>
<dbReference type="InterPro" id="IPR013762">
    <property type="entry name" value="Integrase-like_cat_sf"/>
</dbReference>
<evidence type="ECO:0000256" key="3">
    <source>
        <dbReference type="ARBA" id="ARBA00023125"/>
    </source>
</evidence>
<comment type="similarity">
    <text evidence="1">Belongs to the 'phage' integrase family.</text>
</comment>
<dbReference type="Gene3D" id="1.10.443.10">
    <property type="entry name" value="Intergrase catalytic core"/>
    <property type="match status" value="1"/>
</dbReference>
<dbReference type="Gene3D" id="1.10.150.130">
    <property type="match status" value="1"/>
</dbReference>
<dbReference type="PROSITE" id="PS51900">
    <property type="entry name" value="CB"/>
    <property type="match status" value="1"/>
</dbReference>
<dbReference type="PROSITE" id="PS51898">
    <property type="entry name" value="TYR_RECOMBINASE"/>
    <property type="match status" value="1"/>
</dbReference>
<feature type="domain" description="Core-binding (CB)" evidence="7">
    <location>
        <begin position="114"/>
        <end position="193"/>
    </location>
</feature>
<accession>A0ABT1BY00</accession>
<dbReference type="InterPro" id="IPR011010">
    <property type="entry name" value="DNA_brk_join_enz"/>
</dbReference>
<dbReference type="InterPro" id="IPR002104">
    <property type="entry name" value="Integrase_catalytic"/>
</dbReference>
<organism evidence="8 9">
    <name type="scientific">Segatella cerevisiae</name>
    <dbReference type="NCBI Taxonomy" id="2053716"/>
    <lineage>
        <taxon>Bacteria</taxon>
        <taxon>Pseudomonadati</taxon>
        <taxon>Bacteroidota</taxon>
        <taxon>Bacteroidia</taxon>
        <taxon>Bacteroidales</taxon>
        <taxon>Prevotellaceae</taxon>
        <taxon>Segatella</taxon>
    </lineage>
</organism>
<keyword evidence="4" id="KW-0233">DNA recombination</keyword>
<gene>
    <name evidence="8" type="ORF">NG821_08890</name>
</gene>
<dbReference type="Pfam" id="PF00589">
    <property type="entry name" value="Phage_integrase"/>
    <property type="match status" value="1"/>
</dbReference>
<evidence type="ECO:0000313" key="9">
    <source>
        <dbReference type="Proteomes" id="UP001204015"/>
    </source>
</evidence>
<evidence type="ECO:0000256" key="4">
    <source>
        <dbReference type="ARBA" id="ARBA00023172"/>
    </source>
</evidence>
<name>A0ABT1BY00_9BACT</name>
<dbReference type="RefSeq" id="WP_252761308.1">
    <property type="nucleotide sequence ID" value="NZ_JAMXLY010000033.1"/>
</dbReference>
<evidence type="ECO:0000256" key="5">
    <source>
        <dbReference type="PROSITE-ProRule" id="PRU01248"/>
    </source>
</evidence>
<dbReference type="Pfam" id="PF13102">
    <property type="entry name" value="Phage_int_SAM_5"/>
    <property type="match status" value="1"/>
</dbReference>
<dbReference type="EMBL" id="JAMXLY010000033">
    <property type="protein sequence ID" value="MCO6025950.1"/>
    <property type="molecule type" value="Genomic_DNA"/>
</dbReference>
<reference evidence="8 9" key="1">
    <citation type="submission" date="2022-06" db="EMBL/GenBank/DDBJ databases">
        <title>A taxonomic note on the genus Prevotella: Description of four novel genera and emended description of the genera Hallella and Xylanibacter.</title>
        <authorList>
            <person name="Hitch T.C.A."/>
        </authorList>
    </citation>
    <scope>NUCLEOTIDE SEQUENCE [LARGE SCALE GENOMIC DNA]</scope>
    <source>
        <strain evidence="8 9">DSM 100619</strain>
    </source>
</reference>
<dbReference type="PANTHER" id="PTHR30349:SF64">
    <property type="entry name" value="PROPHAGE INTEGRASE INTD-RELATED"/>
    <property type="match status" value="1"/>
</dbReference>
<dbReference type="SUPFAM" id="SSF56349">
    <property type="entry name" value="DNA breaking-rejoining enzymes"/>
    <property type="match status" value="1"/>
</dbReference>
<dbReference type="Proteomes" id="UP001204015">
    <property type="component" value="Unassembled WGS sequence"/>
</dbReference>
<proteinExistence type="inferred from homology"/>
<protein>
    <submittedName>
        <fullName evidence="8">Site-specific integrase</fullName>
    </submittedName>
</protein>
<dbReference type="InterPro" id="IPR044068">
    <property type="entry name" value="CB"/>
</dbReference>
<evidence type="ECO:0000259" key="7">
    <source>
        <dbReference type="PROSITE" id="PS51900"/>
    </source>
</evidence>
<evidence type="ECO:0000256" key="2">
    <source>
        <dbReference type="ARBA" id="ARBA00022908"/>
    </source>
</evidence>
<evidence type="ECO:0000256" key="1">
    <source>
        <dbReference type="ARBA" id="ARBA00008857"/>
    </source>
</evidence>
<dbReference type="PANTHER" id="PTHR30349">
    <property type="entry name" value="PHAGE INTEGRASE-RELATED"/>
    <property type="match status" value="1"/>
</dbReference>
<dbReference type="InterPro" id="IPR010998">
    <property type="entry name" value="Integrase_recombinase_N"/>
</dbReference>